<sequence>MYAPLNLNSAVRKKSALRTESMFAMTGFDINDKTYLETKNLISAVLNTEIP</sequence>
<proteinExistence type="predicted"/>
<protein>
    <submittedName>
        <fullName evidence="1">Uncharacterized protein</fullName>
    </submittedName>
</protein>
<accession>X1K4Y4</accession>
<evidence type="ECO:0000313" key="1">
    <source>
        <dbReference type="EMBL" id="GAH77118.1"/>
    </source>
</evidence>
<name>X1K4Y4_9ZZZZ</name>
<comment type="caution">
    <text evidence="1">The sequence shown here is derived from an EMBL/GenBank/DDBJ whole genome shotgun (WGS) entry which is preliminary data.</text>
</comment>
<dbReference type="EMBL" id="BARU01041656">
    <property type="protein sequence ID" value="GAH77118.1"/>
    <property type="molecule type" value="Genomic_DNA"/>
</dbReference>
<organism evidence="1">
    <name type="scientific">marine sediment metagenome</name>
    <dbReference type="NCBI Taxonomy" id="412755"/>
    <lineage>
        <taxon>unclassified sequences</taxon>
        <taxon>metagenomes</taxon>
        <taxon>ecological metagenomes</taxon>
    </lineage>
</organism>
<gene>
    <name evidence="1" type="ORF">S03H2_64168</name>
</gene>
<reference evidence="1" key="1">
    <citation type="journal article" date="2014" name="Front. Microbiol.">
        <title>High frequency of phylogenetically diverse reductive dehalogenase-homologous genes in deep subseafloor sedimentary metagenomes.</title>
        <authorList>
            <person name="Kawai M."/>
            <person name="Futagami T."/>
            <person name="Toyoda A."/>
            <person name="Takaki Y."/>
            <person name="Nishi S."/>
            <person name="Hori S."/>
            <person name="Arai W."/>
            <person name="Tsubouchi T."/>
            <person name="Morono Y."/>
            <person name="Uchiyama I."/>
            <person name="Ito T."/>
            <person name="Fujiyama A."/>
            <person name="Inagaki F."/>
            <person name="Takami H."/>
        </authorList>
    </citation>
    <scope>NUCLEOTIDE SEQUENCE</scope>
    <source>
        <strain evidence="1">Expedition CK06-06</strain>
    </source>
</reference>
<dbReference type="AlphaFoldDB" id="X1K4Y4"/>